<evidence type="ECO:0000313" key="2">
    <source>
        <dbReference type="EMBL" id="CAL1598914.1"/>
    </source>
</evidence>
<evidence type="ECO:0000256" key="1">
    <source>
        <dbReference type="SAM" id="MobiDB-lite"/>
    </source>
</evidence>
<feature type="compositionally biased region" description="Basic and acidic residues" evidence="1">
    <location>
        <begin position="26"/>
        <end position="56"/>
    </location>
</feature>
<accession>A0AAV2LH70</accession>
<keyword evidence="3" id="KW-1185">Reference proteome</keyword>
<dbReference type="EMBL" id="OZ035844">
    <property type="protein sequence ID" value="CAL1598914.1"/>
    <property type="molecule type" value="Genomic_DNA"/>
</dbReference>
<reference evidence="2 3" key="1">
    <citation type="submission" date="2024-04" db="EMBL/GenBank/DDBJ databases">
        <authorList>
            <person name="Waldvogel A.-M."/>
            <person name="Schoenle A."/>
        </authorList>
    </citation>
    <scope>NUCLEOTIDE SEQUENCE [LARGE SCALE GENOMIC DNA]</scope>
</reference>
<name>A0AAV2LH70_KNICA</name>
<organism evidence="2 3">
    <name type="scientific">Knipowitschia caucasica</name>
    <name type="common">Caucasian dwarf goby</name>
    <name type="synonym">Pomatoschistus caucasicus</name>
    <dbReference type="NCBI Taxonomy" id="637954"/>
    <lineage>
        <taxon>Eukaryota</taxon>
        <taxon>Metazoa</taxon>
        <taxon>Chordata</taxon>
        <taxon>Craniata</taxon>
        <taxon>Vertebrata</taxon>
        <taxon>Euteleostomi</taxon>
        <taxon>Actinopterygii</taxon>
        <taxon>Neopterygii</taxon>
        <taxon>Teleostei</taxon>
        <taxon>Neoteleostei</taxon>
        <taxon>Acanthomorphata</taxon>
        <taxon>Gobiaria</taxon>
        <taxon>Gobiiformes</taxon>
        <taxon>Gobioidei</taxon>
        <taxon>Gobiidae</taxon>
        <taxon>Gobiinae</taxon>
        <taxon>Knipowitschia</taxon>
    </lineage>
</organism>
<proteinExistence type="predicted"/>
<gene>
    <name evidence="2" type="ORF">KC01_LOCUS27270</name>
</gene>
<feature type="region of interest" description="Disordered" evidence="1">
    <location>
        <begin position="26"/>
        <end position="110"/>
    </location>
</feature>
<evidence type="ECO:0000313" key="3">
    <source>
        <dbReference type="Proteomes" id="UP001497482"/>
    </source>
</evidence>
<dbReference type="AlphaFoldDB" id="A0AAV2LH70"/>
<dbReference type="Proteomes" id="UP001497482">
    <property type="component" value="Chromosome 22"/>
</dbReference>
<sequence length="110" mass="12451">MVEEERGELVRRLLLQRQHMRGVEDMDVRRCEKSQGRERSVWVEREGKGRRNEPTCHKPSSQIQPWRQRRINSWPPSEVIASSANRGAGEAGSPSGSLGKARCGATKVNT</sequence>
<protein>
    <submittedName>
        <fullName evidence="2">Uncharacterized protein</fullName>
    </submittedName>
</protein>